<name>A0ABS5A437_9PSEU</name>
<gene>
    <name evidence="2" type="ORF">JOF53_000210</name>
</gene>
<dbReference type="InterPro" id="IPR034660">
    <property type="entry name" value="DinB/YfiT-like"/>
</dbReference>
<dbReference type="SUPFAM" id="SSF109854">
    <property type="entry name" value="DinB/YfiT-like putative metalloenzymes"/>
    <property type="match status" value="1"/>
</dbReference>
<dbReference type="EMBL" id="JAGIOO010000001">
    <property type="protein sequence ID" value="MBP2471338.1"/>
    <property type="molecule type" value="Genomic_DNA"/>
</dbReference>
<evidence type="ECO:0000313" key="3">
    <source>
        <dbReference type="Proteomes" id="UP001519363"/>
    </source>
</evidence>
<reference evidence="2 3" key="1">
    <citation type="submission" date="2021-03" db="EMBL/GenBank/DDBJ databases">
        <title>Sequencing the genomes of 1000 actinobacteria strains.</title>
        <authorList>
            <person name="Klenk H.-P."/>
        </authorList>
    </citation>
    <scope>NUCLEOTIDE SEQUENCE [LARGE SCALE GENOMIC DNA]</scope>
    <source>
        <strain evidence="2 3">DSM 44580</strain>
    </source>
</reference>
<dbReference type="RefSeq" id="WP_086783593.1">
    <property type="nucleotide sequence ID" value="NZ_JAGIOO010000001.1"/>
</dbReference>
<dbReference type="Proteomes" id="UP001519363">
    <property type="component" value="Unassembled WGS sequence"/>
</dbReference>
<feature type="domain" description="DinB-like" evidence="1">
    <location>
        <begin position="12"/>
        <end position="164"/>
    </location>
</feature>
<dbReference type="Pfam" id="PF12867">
    <property type="entry name" value="DinB_2"/>
    <property type="match status" value="1"/>
</dbReference>
<accession>A0ABS5A437</accession>
<evidence type="ECO:0000259" key="1">
    <source>
        <dbReference type="Pfam" id="PF12867"/>
    </source>
</evidence>
<organism evidence="2 3">
    <name type="scientific">Crossiella equi</name>
    <dbReference type="NCBI Taxonomy" id="130796"/>
    <lineage>
        <taxon>Bacteria</taxon>
        <taxon>Bacillati</taxon>
        <taxon>Actinomycetota</taxon>
        <taxon>Actinomycetes</taxon>
        <taxon>Pseudonocardiales</taxon>
        <taxon>Pseudonocardiaceae</taxon>
        <taxon>Crossiella</taxon>
    </lineage>
</organism>
<protein>
    <recommendedName>
        <fullName evidence="1">DinB-like domain-containing protein</fullName>
    </recommendedName>
</protein>
<dbReference type="InterPro" id="IPR024775">
    <property type="entry name" value="DinB-like"/>
</dbReference>
<comment type="caution">
    <text evidence="2">The sequence shown here is derived from an EMBL/GenBank/DDBJ whole genome shotgun (WGS) entry which is preliminary data.</text>
</comment>
<keyword evidence="3" id="KW-1185">Reference proteome</keyword>
<proteinExistence type="predicted"/>
<evidence type="ECO:0000313" key="2">
    <source>
        <dbReference type="EMBL" id="MBP2471338.1"/>
    </source>
</evidence>
<sequence>MTSPRVDLVLRQLDIAWALFEHHQTGLDDGIALWEPGPVVWTVRPDEAGRWHADWQVPEPEPVPLTTIAWVSWHIGFWWTTTLGHCFEGGAPEREDIHWPGTTERALAWLADLRARWSAGLRSLSEAELDSTERTATLPWGPGLTMADVAGWVVVELTKNVAEIGLLRHLHATTAGVEAAR</sequence>